<comment type="caution">
    <text evidence="3">The sequence shown here is derived from an EMBL/GenBank/DDBJ whole genome shotgun (WGS) entry which is preliminary data.</text>
</comment>
<dbReference type="InterPro" id="IPR007813">
    <property type="entry name" value="PilN"/>
</dbReference>
<keyword evidence="2" id="KW-0812">Transmembrane</keyword>
<evidence type="ECO:0000256" key="2">
    <source>
        <dbReference type="SAM" id="Phobius"/>
    </source>
</evidence>
<proteinExistence type="predicted"/>
<dbReference type="EMBL" id="MLJW01000039">
    <property type="protein sequence ID" value="OIR07183.1"/>
    <property type="molecule type" value="Genomic_DNA"/>
</dbReference>
<feature type="coiled-coil region" evidence="1">
    <location>
        <begin position="46"/>
        <end position="73"/>
    </location>
</feature>
<name>A0A1J5SFJ1_9ZZZZ</name>
<evidence type="ECO:0000313" key="3">
    <source>
        <dbReference type="EMBL" id="OIR07183.1"/>
    </source>
</evidence>
<keyword evidence="2" id="KW-1133">Transmembrane helix</keyword>
<gene>
    <name evidence="3" type="ORF">GALL_107720</name>
</gene>
<dbReference type="Pfam" id="PF05137">
    <property type="entry name" value="PilN"/>
    <property type="match status" value="1"/>
</dbReference>
<organism evidence="3">
    <name type="scientific">mine drainage metagenome</name>
    <dbReference type="NCBI Taxonomy" id="410659"/>
    <lineage>
        <taxon>unclassified sequences</taxon>
        <taxon>metagenomes</taxon>
        <taxon>ecological metagenomes</taxon>
    </lineage>
</organism>
<reference evidence="3" key="1">
    <citation type="submission" date="2016-10" db="EMBL/GenBank/DDBJ databases">
        <title>Sequence of Gallionella enrichment culture.</title>
        <authorList>
            <person name="Poehlein A."/>
            <person name="Muehling M."/>
            <person name="Daniel R."/>
        </authorList>
    </citation>
    <scope>NUCLEOTIDE SEQUENCE</scope>
</reference>
<protein>
    <submittedName>
        <fullName evidence="3">Fimbrial assembly protein PilN</fullName>
    </submittedName>
</protein>
<evidence type="ECO:0000256" key="1">
    <source>
        <dbReference type="SAM" id="Coils"/>
    </source>
</evidence>
<sequence length="218" mass="23028">MTQQINLLNPALRRTRDWLTATPLALVCVTLLALVVVGYGAARVRADGREREAERLSAQLKAAQARLVETAKAVAARKPNAELLADVANARAQLQARQGLMTVLASGAIGNTSGFSAYLRGFARQVPSGLWLTGFTIDAGGSAMEIRGRMLDPAALPEYIRRLNSEPAFQGRSFATLSIRRPEDKPGAAVPGSSAAEPAGYVDFVLAQGASAAAEKMP</sequence>
<keyword evidence="1" id="KW-0175">Coiled coil</keyword>
<dbReference type="AlphaFoldDB" id="A0A1J5SFJ1"/>
<keyword evidence="2" id="KW-0472">Membrane</keyword>
<feature type="transmembrane region" description="Helical" evidence="2">
    <location>
        <begin position="20"/>
        <end position="42"/>
    </location>
</feature>
<accession>A0A1J5SFJ1</accession>